<dbReference type="InterPro" id="IPR020846">
    <property type="entry name" value="MFS_dom"/>
</dbReference>
<dbReference type="PANTHER" id="PTHR42718">
    <property type="entry name" value="MAJOR FACILITATOR SUPERFAMILY MULTIDRUG TRANSPORTER MFSC"/>
    <property type="match status" value="1"/>
</dbReference>
<reference evidence="10 11" key="1">
    <citation type="submission" date="2017-02" db="EMBL/GenBank/DDBJ databases">
        <authorList>
            <person name="Peterson S.W."/>
        </authorList>
    </citation>
    <scope>NUCLEOTIDE SEQUENCE [LARGE SCALE GENOMIC DNA]</scope>
    <source>
        <strain evidence="10 11">B Mb 05.01</strain>
    </source>
</reference>
<evidence type="ECO:0000256" key="2">
    <source>
        <dbReference type="ARBA" id="ARBA00008537"/>
    </source>
</evidence>
<evidence type="ECO:0000256" key="4">
    <source>
        <dbReference type="ARBA" id="ARBA00022475"/>
    </source>
</evidence>
<dbReference type="RefSeq" id="WP_218778596.1">
    <property type="nucleotide sequence ID" value="NZ_FUKO01000049.1"/>
</dbReference>
<dbReference type="PROSITE" id="PS50850">
    <property type="entry name" value="MFS"/>
    <property type="match status" value="1"/>
</dbReference>
<dbReference type="InterPro" id="IPR004638">
    <property type="entry name" value="EmrB-like"/>
</dbReference>
<feature type="transmembrane region" description="Helical" evidence="8">
    <location>
        <begin position="118"/>
        <end position="136"/>
    </location>
</feature>
<comment type="similarity">
    <text evidence="2">Belongs to the major facilitator superfamily. EmrB family.</text>
</comment>
<dbReference type="GO" id="GO:0022857">
    <property type="term" value="F:transmembrane transporter activity"/>
    <property type="evidence" value="ECO:0007669"/>
    <property type="project" value="InterPro"/>
</dbReference>
<sequence length="465" mass="47372">MVETIVDEAPGLSVRRRWLVLVICASALFLVGLDATIVTVGLSHIGAGLGAEPGSLSWVVDAYTVVFASLLITSGALADRFGRRRVFQTGLVVFGAASLLCAAAGDLPVLIAGRALQGIGASMLSPVALAIVVNAMPDPKERAQAIGVWGAMFGLSMAAGPVVGGALITAFDWRAVFWVNAPVVLLALVLVAALVPESRGRRIRRIDLPGQLLLIVVLGLAVALLIEAPGLGWTSPVVLAGFGVLAVLVWVFVWVESRRREPLIDPGLFRVPSFTGAILGAVAVFVAFSMTLLMTTLFLQDAQGWAPLAAGAATLPMAFGATVFAPVSGFLVGRTGPQLPLLLAGTLILAGGLCLITLTGGMNVPALLMAYLLIGTGIGFANAPITNTAVSGLPPERAGVAGGTASTARQLGTAIGIALAGTLIAGVSPDRFAAASLPGWIIITACGGLLLAVGTLTRHREAAPA</sequence>
<feature type="transmembrane region" description="Helical" evidence="8">
    <location>
        <begin position="276"/>
        <end position="299"/>
    </location>
</feature>
<keyword evidence="4" id="KW-1003">Cell membrane</keyword>
<keyword evidence="5 8" id="KW-0812">Transmembrane</keyword>
<evidence type="ECO:0000313" key="11">
    <source>
        <dbReference type="Proteomes" id="UP000196320"/>
    </source>
</evidence>
<feature type="transmembrane region" description="Helical" evidence="8">
    <location>
        <begin position="90"/>
        <end position="112"/>
    </location>
</feature>
<evidence type="ECO:0000256" key="5">
    <source>
        <dbReference type="ARBA" id="ARBA00022692"/>
    </source>
</evidence>
<organism evidence="10 11">
    <name type="scientific">Microbacterium esteraromaticum</name>
    <dbReference type="NCBI Taxonomy" id="57043"/>
    <lineage>
        <taxon>Bacteria</taxon>
        <taxon>Bacillati</taxon>
        <taxon>Actinomycetota</taxon>
        <taxon>Actinomycetes</taxon>
        <taxon>Micrococcales</taxon>
        <taxon>Microbacteriaceae</taxon>
        <taxon>Microbacterium</taxon>
    </lineage>
</organism>
<feature type="transmembrane region" description="Helical" evidence="8">
    <location>
        <begin position="18"/>
        <end position="43"/>
    </location>
</feature>
<evidence type="ECO:0000256" key="1">
    <source>
        <dbReference type="ARBA" id="ARBA00004651"/>
    </source>
</evidence>
<feature type="transmembrane region" description="Helical" evidence="8">
    <location>
        <begin position="232"/>
        <end position="255"/>
    </location>
</feature>
<feature type="transmembrane region" description="Helical" evidence="8">
    <location>
        <begin position="148"/>
        <end position="171"/>
    </location>
</feature>
<dbReference type="CDD" id="cd17321">
    <property type="entry name" value="MFS_MMR_MDR_like"/>
    <property type="match status" value="1"/>
</dbReference>
<evidence type="ECO:0000259" key="9">
    <source>
        <dbReference type="PROSITE" id="PS50850"/>
    </source>
</evidence>
<name>A0A1R4KSK1_9MICO</name>
<dbReference type="AlphaFoldDB" id="A0A1R4KSK1"/>
<feature type="transmembrane region" description="Helical" evidence="8">
    <location>
        <begin position="440"/>
        <end position="457"/>
    </location>
</feature>
<keyword evidence="6 8" id="KW-1133">Transmembrane helix</keyword>
<dbReference type="Gene3D" id="1.20.1720.10">
    <property type="entry name" value="Multidrug resistance protein D"/>
    <property type="match status" value="1"/>
</dbReference>
<gene>
    <name evidence="10" type="ORF">FM104_15880</name>
</gene>
<dbReference type="PANTHER" id="PTHR42718:SF9">
    <property type="entry name" value="MAJOR FACILITATOR SUPERFAMILY MULTIDRUG TRANSPORTER MFSC"/>
    <property type="match status" value="1"/>
</dbReference>
<feature type="transmembrane region" description="Helical" evidence="8">
    <location>
        <begin position="339"/>
        <end position="362"/>
    </location>
</feature>
<dbReference type="EMBL" id="FUKO01000049">
    <property type="protein sequence ID" value="SJN47242.1"/>
    <property type="molecule type" value="Genomic_DNA"/>
</dbReference>
<feature type="transmembrane region" description="Helical" evidence="8">
    <location>
        <begin position="305"/>
        <end position="327"/>
    </location>
</feature>
<dbReference type="InterPro" id="IPR005829">
    <property type="entry name" value="Sugar_transporter_CS"/>
</dbReference>
<feature type="transmembrane region" description="Helical" evidence="8">
    <location>
        <begin position="368"/>
        <end position="390"/>
    </location>
</feature>
<keyword evidence="7 8" id="KW-0472">Membrane</keyword>
<feature type="transmembrane region" description="Helical" evidence="8">
    <location>
        <begin position="208"/>
        <end position="226"/>
    </location>
</feature>
<feature type="transmembrane region" description="Helical" evidence="8">
    <location>
        <begin position="411"/>
        <end position="428"/>
    </location>
</feature>
<keyword evidence="11" id="KW-1185">Reference proteome</keyword>
<evidence type="ECO:0000256" key="3">
    <source>
        <dbReference type="ARBA" id="ARBA00022448"/>
    </source>
</evidence>
<accession>A0A1R4KSK1</accession>
<dbReference type="InterPro" id="IPR011701">
    <property type="entry name" value="MFS"/>
</dbReference>
<proteinExistence type="inferred from homology"/>
<comment type="subcellular location">
    <subcellularLocation>
        <location evidence="1">Cell membrane</location>
        <topology evidence="1">Multi-pass membrane protein</topology>
    </subcellularLocation>
</comment>
<feature type="transmembrane region" description="Helical" evidence="8">
    <location>
        <begin position="177"/>
        <end position="196"/>
    </location>
</feature>
<dbReference type="InterPro" id="IPR036259">
    <property type="entry name" value="MFS_trans_sf"/>
</dbReference>
<dbReference type="Pfam" id="PF07690">
    <property type="entry name" value="MFS_1"/>
    <property type="match status" value="1"/>
</dbReference>
<feature type="transmembrane region" description="Helical" evidence="8">
    <location>
        <begin position="55"/>
        <end position="78"/>
    </location>
</feature>
<evidence type="ECO:0000313" key="10">
    <source>
        <dbReference type="EMBL" id="SJN47242.1"/>
    </source>
</evidence>
<evidence type="ECO:0000256" key="6">
    <source>
        <dbReference type="ARBA" id="ARBA00022989"/>
    </source>
</evidence>
<dbReference type="Proteomes" id="UP000196320">
    <property type="component" value="Unassembled WGS sequence"/>
</dbReference>
<evidence type="ECO:0000256" key="7">
    <source>
        <dbReference type="ARBA" id="ARBA00023136"/>
    </source>
</evidence>
<dbReference type="PROSITE" id="PS00216">
    <property type="entry name" value="SUGAR_TRANSPORT_1"/>
    <property type="match status" value="1"/>
</dbReference>
<keyword evidence="3" id="KW-0813">Transport</keyword>
<dbReference type="Gene3D" id="1.20.1250.20">
    <property type="entry name" value="MFS general substrate transporter like domains"/>
    <property type="match status" value="1"/>
</dbReference>
<dbReference type="SUPFAM" id="SSF103473">
    <property type="entry name" value="MFS general substrate transporter"/>
    <property type="match status" value="2"/>
</dbReference>
<protein>
    <submittedName>
        <fullName evidence="10">Putative efflux membrane protein</fullName>
    </submittedName>
</protein>
<dbReference type="NCBIfam" id="TIGR00711">
    <property type="entry name" value="efflux_EmrB"/>
    <property type="match status" value="1"/>
</dbReference>
<feature type="domain" description="Major facilitator superfamily (MFS) profile" evidence="9">
    <location>
        <begin position="20"/>
        <end position="463"/>
    </location>
</feature>
<dbReference type="GO" id="GO:0005886">
    <property type="term" value="C:plasma membrane"/>
    <property type="evidence" value="ECO:0007669"/>
    <property type="project" value="UniProtKB-SubCell"/>
</dbReference>
<evidence type="ECO:0000256" key="8">
    <source>
        <dbReference type="SAM" id="Phobius"/>
    </source>
</evidence>